<name>A0AAE1R6Y6_9SOLA</name>
<feature type="region of interest" description="Disordered" evidence="1">
    <location>
        <begin position="32"/>
        <end position="54"/>
    </location>
</feature>
<gene>
    <name evidence="3" type="ORF">RND71_032949</name>
</gene>
<dbReference type="GO" id="GO:0016036">
    <property type="term" value="P:cellular response to phosphate starvation"/>
    <property type="evidence" value="ECO:0007669"/>
    <property type="project" value="InterPro"/>
</dbReference>
<proteinExistence type="predicted"/>
<dbReference type="PANTHER" id="PTHR45978:SF7">
    <property type="entry name" value="SPX DOMAIN-CONTAINING PROTEIN 4"/>
    <property type="match status" value="1"/>
</dbReference>
<dbReference type="InterPro" id="IPR004331">
    <property type="entry name" value="SPX_dom"/>
</dbReference>
<evidence type="ECO:0000256" key="1">
    <source>
        <dbReference type="SAM" id="MobiDB-lite"/>
    </source>
</evidence>
<dbReference type="PANTHER" id="PTHR45978">
    <property type="entry name" value="SPX DOMAIN-CONTAINING PROTEIN 3"/>
    <property type="match status" value="1"/>
</dbReference>
<sequence>MTDFSLLIGTLPEWRDKYLCYKPLKKLLKHLPSTDGDKLPDGGDNPPPPPPPPHLQDWFVRILNEEFIIRLQKSGIMNSHDQIVQKMIVVPNVKCYSTPKAENSKSEPRFWVRALGMKKFFVGSASPEMGSTRHEYEYSRVPIRELKERIERVKERNGRDGLFTKHSEFSDEMMGMRKDFVAIHGGNGLVKILKKFDKRTRRLLRLPFTQLALDQPFFTTEPLNRLVRECEENLELLFPLEAEVVESDATAEEPTRGTTSYASNISPALPLGKKCGYISKYTCGN</sequence>
<feature type="compositionally biased region" description="Pro residues" evidence="1">
    <location>
        <begin position="45"/>
        <end position="54"/>
    </location>
</feature>
<dbReference type="EMBL" id="JAVYJV010000018">
    <property type="protein sequence ID" value="KAK4346610.1"/>
    <property type="molecule type" value="Genomic_DNA"/>
</dbReference>
<evidence type="ECO:0000313" key="4">
    <source>
        <dbReference type="Proteomes" id="UP001291623"/>
    </source>
</evidence>
<evidence type="ECO:0000313" key="3">
    <source>
        <dbReference type="EMBL" id="KAK4346610.1"/>
    </source>
</evidence>
<reference evidence="3" key="1">
    <citation type="submission" date="2023-12" db="EMBL/GenBank/DDBJ databases">
        <title>Genome assembly of Anisodus tanguticus.</title>
        <authorList>
            <person name="Wang Y.-J."/>
        </authorList>
    </citation>
    <scope>NUCLEOTIDE SEQUENCE</scope>
    <source>
        <strain evidence="3">KB-2021</strain>
        <tissue evidence="3">Leaf</tissue>
    </source>
</reference>
<dbReference type="Proteomes" id="UP001291623">
    <property type="component" value="Unassembled WGS sequence"/>
</dbReference>
<accession>A0AAE1R6Y6</accession>
<keyword evidence="4" id="KW-1185">Reference proteome</keyword>
<dbReference type="AlphaFoldDB" id="A0AAE1R6Y6"/>
<evidence type="ECO:0000259" key="2">
    <source>
        <dbReference type="PROSITE" id="PS51382"/>
    </source>
</evidence>
<feature type="domain" description="SPX" evidence="2">
    <location>
        <begin position="1"/>
        <end position="210"/>
    </location>
</feature>
<dbReference type="InterPro" id="IPR031142">
    <property type="entry name" value="SPX_prot"/>
</dbReference>
<comment type="caution">
    <text evidence="3">The sequence shown here is derived from an EMBL/GenBank/DDBJ whole genome shotgun (WGS) entry which is preliminary data.</text>
</comment>
<organism evidence="3 4">
    <name type="scientific">Anisodus tanguticus</name>
    <dbReference type="NCBI Taxonomy" id="243964"/>
    <lineage>
        <taxon>Eukaryota</taxon>
        <taxon>Viridiplantae</taxon>
        <taxon>Streptophyta</taxon>
        <taxon>Embryophyta</taxon>
        <taxon>Tracheophyta</taxon>
        <taxon>Spermatophyta</taxon>
        <taxon>Magnoliopsida</taxon>
        <taxon>eudicotyledons</taxon>
        <taxon>Gunneridae</taxon>
        <taxon>Pentapetalae</taxon>
        <taxon>asterids</taxon>
        <taxon>lamiids</taxon>
        <taxon>Solanales</taxon>
        <taxon>Solanaceae</taxon>
        <taxon>Solanoideae</taxon>
        <taxon>Hyoscyameae</taxon>
        <taxon>Anisodus</taxon>
    </lineage>
</organism>
<dbReference type="PROSITE" id="PS51382">
    <property type="entry name" value="SPX"/>
    <property type="match status" value="1"/>
</dbReference>
<protein>
    <recommendedName>
        <fullName evidence="2">SPX domain-containing protein</fullName>
    </recommendedName>
</protein>